<dbReference type="Pfam" id="PF00702">
    <property type="entry name" value="Hydrolase"/>
    <property type="match status" value="2"/>
</dbReference>
<gene>
    <name evidence="2" type="ORF">FHX71_001838</name>
</gene>
<dbReference type="Proteomes" id="UP000540568">
    <property type="component" value="Unassembled WGS sequence"/>
</dbReference>
<evidence type="ECO:0000313" key="3">
    <source>
        <dbReference type="Proteomes" id="UP000540568"/>
    </source>
</evidence>
<reference evidence="2 3" key="1">
    <citation type="submission" date="2020-07" db="EMBL/GenBank/DDBJ databases">
        <title>Sequencing the genomes of 1000 actinobacteria strains.</title>
        <authorList>
            <person name="Klenk H.-P."/>
        </authorList>
    </citation>
    <scope>NUCLEOTIDE SEQUENCE [LARGE SCALE GENOMIC DNA]</scope>
    <source>
        <strain evidence="2 3">DSM 44121</strain>
    </source>
</reference>
<dbReference type="GO" id="GO:0005829">
    <property type="term" value="C:cytosol"/>
    <property type="evidence" value="ECO:0007669"/>
    <property type="project" value="TreeGrafter"/>
</dbReference>
<comment type="caution">
    <text evidence="2">The sequence shown here is derived from an EMBL/GenBank/DDBJ whole genome shotgun (WGS) entry which is preliminary data.</text>
</comment>
<dbReference type="GO" id="GO:0006281">
    <property type="term" value="P:DNA repair"/>
    <property type="evidence" value="ECO:0007669"/>
    <property type="project" value="TreeGrafter"/>
</dbReference>
<dbReference type="InterPro" id="IPR023214">
    <property type="entry name" value="HAD_sf"/>
</dbReference>
<dbReference type="EMBL" id="JACGWV010000001">
    <property type="protein sequence ID" value="MBA8807896.1"/>
    <property type="molecule type" value="Genomic_DNA"/>
</dbReference>
<dbReference type="PANTHER" id="PTHR43434">
    <property type="entry name" value="PHOSPHOGLYCOLATE PHOSPHATASE"/>
    <property type="match status" value="1"/>
</dbReference>
<dbReference type="InterPro" id="IPR050155">
    <property type="entry name" value="HAD-like_hydrolase_sf"/>
</dbReference>
<dbReference type="AlphaFoldDB" id="A0A7W3PDM6"/>
<evidence type="ECO:0000256" key="1">
    <source>
        <dbReference type="SAM" id="MobiDB-lite"/>
    </source>
</evidence>
<proteinExistence type="predicted"/>
<dbReference type="PANTHER" id="PTHR43434:SF1">
    <property type="entry name" value="PHOSPHOGLYCOLATE PHOSPHATASE"/>
    <property type="match status" value="1"/>
</dbReference>
<organism evidence="2 3">
    <name type="scientific">Promicromonospora sukumoe</name>
    <dbReference type="NCBI Taxonomy" id="88382"/>
    <lineage>
        <taxon>Bacteria</taxon>
        <taxon>Bacillati</taxon>
        <taxon>Actinomycetota</taxon>
        <taxon>Actinomycetes</taxon>
        <taxon>Micrococcales</taxon>
        <taxon>Promicromonosporaceae</taxon>
        <taxon>Promicromonospora</taxon>
    </lineage>
</organism>
<evidence type="ECO:0000313" key="2">
    <source>
        <dbReference type="EMBL" id="MBA8807896.1"/>
    </source>
</evidence>
<dbReference type="NCBIfam" id="TIGR01549">
    <property type="entry name" value="HAD-SF-IA-v1"/>
    <property type="match status" value="1"/>
</dbReference>
<protein>
    <submittedName>
        <fullName evidence="2">HAD superfamily hydrolase (TIGR01509 family)</fullName>
    </submittedName>
</protein>
<dbReference type="InterPro" id="IPR036412">
    <property type="entry name" value="HAD-like_sf"/>
</dbReference>
<dbReference type="SUPFAM" id="SSF56784">
    <property type="entry name" value="HAD-like"/>
    <property type="match status" value="2"/>
</dbReference>
<dbReference type="RefSeq" id="WP_220489588.1">
    <property type="nucleotide sequence ID" value="NZ_BAAATF010000006.1"/>
</dbReference>
<dbReference type="InterPro" id="IPR006439">
    <property type="entry name" value="HAD-SF_hydro_IA"/>
</dbReference>
<keyword evidence="3" id="KW-1185">Reference proteome</keyword>
<keyword evidence="2" id="KW-0378">Hydrolase</keyword>
<sequence length="606" mass="63488">MTDTSAAGAPSAPSALAASSLAVSALAVRPEALLLDFGGVIFQTRKRPEEWPGVAAYVAEHLARAGHRIATEDLESVLRGGNTALKSWKNAQSRRLEPTELTHREIWRDFYGSPLPAAAREVLAGSAGLLQHHLTATLAEHTVRPGIPELLDLARDLGVPLGIVSNAHSGRAHRALLDEHGLGDAFAVQVYSDEVGIRKPHPGMIELAAAALGTAPERCWYVGDTYDRDVVAGRRAGVGAVVLTRHHHTDNPPFPVAERADAVLDTPKGLVELLRAAEPVAPSSAPPMAPSATPSLAVPENGPAPTSPSSPKFLGSGPAQSEETSGSKERLPSALLLDHGGVLHVSVPDDAVRLAFAAGLADRLTRAGYPLTADQVSDAMPEVRAAHKDWKNRSEADAAGADVPEIDARTFWTQLALDPLARRVGGAVAEDPSGLRAWLRAEAHDLMARYARAKSVPTLRPGVRDLLEAAHAHGVPVAVVSNTVNGRAVREELDADGIGHLVGAHVYSDELGHRKPDRLMPATALRALGADPATAVFVGDKPQRDVLAARAAGVGVTVLVRGGSTPDDVLDALHADVGHPARPDHVIDEMGDLLGLLLPAAPSAVP</sequence>
<feature type="region of interest" description="Disordered" evidence="1">
    <location>
        <begin position="280"/>
        <end position="330"/>
    </location>
</feature>
<name>A0A7W3PDM6_9MICO</name>
<dbReference type="Gene3D" id="3.40.50.1000">
    <property type="entry name" value="HAD superfamily/HAD-like"/>
    <property type="match status" value="2"/>
</dbReference>
<dbReference type="GO" id="GO:0008967">
    <property type="term" value="F:phosphoglycolate phosphatase activity"/>
    <property type="evidence" value="ECO:0007669"/>
    <property type="project" value="TreeGrafter"/>
</dbReference>
<dbReference type="SFLD" id="SFLDS00003">
    <property type="entry name" value="Haloacid_Dehalogenase"/>
    <property type="match status" value="2"/>
</dbReference>
<dbReference type="SFLD" id="SFLDG01129">
    <property type="entry name" value="C1.5:_HAD__Beta-PGM__Phosphata"/>
    <property type="match status" value="2"/>
</dbReference>
<accession>A0A7W3PDM6</accession>